<evidence type="ECO:0000313" key="6">
    <source>
        <dbReference type="EMBL" id="KAJ3035721.1"/>
    </source>
</evidence>
<dbReference type="Proteomes" id="UP001212841">
    <property type="component" value="Unassembled WGS sequence"/>
</dbReference>
<keyword evidence="2" id="KW-0963">Cytoplasm</keyword>
<evidence type="ECO:0000256" key="5">
    <source>
        <dbReference type="SAM" id="MobiDB-lite"/>
    </source>
</evidence>
<sequence length="196" mass="22548">MSADILSKPPIPPQQTPFTPPDTGQHVPLSAIPPQHDPLNHQQQPRWADSSSSDEHKKLSHRLLQLDYTEKLPLEAVPLVRHLLADLIRTTDALRRVRTDLDISYRDAKQAKDQVTPYKLEIARLTAENNHLHSDIIKLADERDARERRASQMARRLESQVADLRFMASQYAHRVEIEQKRVEESRQKAEEALAKL</sequence>
<feature type="compositionally biased region" description="Pro residues" evidence="5">
    <location>
        <begin position="9"/>
        <end position="20"/>
    </location>
</feature>
<protein>
    <submittedName>
        <fullName evidence="6">Uncharacterized protein</fullName>
    </submittedName>
</protein>
<feature type="compositionally biased region" description="Polar residues" evidence="5">
    <location>
        <begin position="40"/>
        <end position="51"/>
    </location>
</feature>
<dbReference type="GO" id="GO:0005814">
    <property type="term" value="C:centriole"/>
    <property type="evidence" value="ECO:0007669"/>
    <property type="project" value="UniProtKB-SubCell"/>
</dbReference>
<dbReference type="CDD" id="cd22292">
    <property type="entry name" value="cc_Cep135_MBD"/>
    <property type="match status" value="1"/>
</dbReference>
<proteinExistence type="inferred from homology"/>
<evidence type="ECO:0000313" key="7">
    <source>
        <dbReference type="Proteomes" id="UP001212841"/>
    </source>
</evidence>
<dbReference type="EMBL" id="JADGJD010002016">
    <property type="protein sequence ID" value="KAJ3035721.1"/>
    <property type="molecule type" value="Genomic_DNA"/>
</dbReference>
<comment type="similarity">
    <text evidence="4">Belongs to the CEP135/TSGA10 family.</text>
</comment>
<evidence type="ECO:0000256" key="4">
    <source>
        <dbReference type="ARBA" id="ARBA00038123"/>
    </source>
</evidence>
<keyword evidence="7" id="KW-1185">Reference proteome</keyword>
<dbReference type="AlphaFoldDB" id="A0AAD5S3K3"/>
<name>A0AAD5S3K3_9FUNG</name>
<dbReference type="InterPro" id="IPR051877">
    <property type="entry name" value="Centriole_BasalBody_StrucProt"/>
</dbReference>
<reference evidence="6" key="1">
    <citation type="submission" date="2020-05" db="EMBL/GenBank/DDBJ databases">
        <title>Phylogenomic resolution of chytrid fungi.</title>
        <authorList>
            <person name="Stajich J.E."/>
            <person name="Amses K."/>
            <person name="Simmons R."/>
            <person name="Seto K."/>
            <person name="Myers J."/>
            <person name="Bonds A."/>
            <person name="Quandt C.A."/>
            <person name="Barry K."/>
            <person name="Liu P."/>
            <person name="Grigoriev I."/>
            <person name="Longcore J.E."/>
            <person name="James T.Y."/>
        </authorList>
    </citation>
    <scope>NUCLEOTIDE SEQUENCE</scope>
    <source>
        <strain evidence="6">JEL0318</strain>
    </source>
</reference>
<comment type="caution">
    <text evidence="6">The sequence shown here is derived from an EMBL/GenBank/DDBJ whole genome shotgun (WGS) entry which is preliminary data.</text>
</comment>
<evidence type="ECO:0000256" key="1">
    <source>
        <dbReference type="ARBA" id="ARBA00004114"/>
    </source>
</evidence>
<comment type="subcellular location">
    <subcellularLocation>
        <location evidence="1">Cytoplasm</location>
        <location evidence="1">Cytoskeleton</location>
        <location evidence="1">Microtubule organizing center</location>
        <location evidence="1">Centrosome</location>
        <location evidence="1">Centriole</location>
    </subcellularLocation>
</comment>
<feature type="region of interest" description="Disordered" evidence="5">
    <location>
        <begin position="1"/>
        <end position="54"/>
    </location>
</feature>
<evidence type="ECO:0000256" key="3">
    <source>
        <dbReference type="ARBA" id="ARBA00023212"/>
    </source>
</evidence>
<organism evidence="6 7">
    <name type="scientific">Rhizophlyctis rosea</name>
    <dbReference type="NCBI Taxonomy" id="64517"/>
    <lineage>
        <taxon>Eukaryota</taxon>
        <taxon>Fungi</taxon>
        <taxon>Fungi incertae sedis</taxon>
        <taxon>Chytridiomycota</taxon>
        <taxon>Chytridiomycota incertae sedis</taxon>
        <taxon>Chytridiomycetes</taxon>
        <taxon>Rhizophlyctidales</taxon>
        <taxon>Rhizophlyctidaceae</taxon>
        <taxon>Rhizophlyctis</taxon>
    </lineage>
</organism>
<gene>
    <name evidence="6" type="ORF">HK097_004129</name>
</gene>
<accession>A0AAD5S3K3</accession>
<keyword evidence="3" id="KW-0206">Cytoskeleton</keyword>
<feature type="non-terminal residue" evidence="6">
    <location>
        <position position="196"/>
    </location>
</feature>
<dbReference type="PANTHER" id="PTHR20544">
    <property type="entry name" value="CENTROSOMAL PROTEIN CEP135"/>
    <property type="match status" value="1"/>
</dbReference>
<dbReference type="PANTHER" id="PTHR20544:SF0">
    <property type="entry name" value="NUCLEOPROTEIN TPR_MLP1 DOMAIN-CONTAINING PROTEIN"/>
    <property type="match status" value="1"/>
</dbReference>
<evidence type="ECO:0000256" key="2">
    <source>
        <dbReference type="ARBA" id="ARBA00022490"/>
    </source>
</evidence>